<keyword evidence="3" id="KW-0687">Ribonucleoprotein</keyword>
<evidence type="ECO:0000256" key="4">
    <source>
        <dbReference type="SAM" id="MobiDB-lite"/>
    </source>
</evidence>
<dbReference type="Pfam" id="PF00411">
    <property type="entry name" value="Ribosomal_S11"/>
    <property type="match status" value="1"/>
</dbReference>
<dbReference type="InterPro" id="IPR036967">
    <property type="entry name" value="Ribosomal_uS11_sf"/>
</dbReference>
<feature type="region of interest" description="Disordered" evidence="4">
    <location>
        <begin position="80"/>
        <end position="114"/>
    </location>
</feature>
<accession>A0A2J8A7I0</accession>
<name>A0A2J8A7I0_9CHLO</name>
<evidence type="ECO:0000256" key="3">
    <source>
        <dbReference type="ARBA" id="ARBA00023274"/>
    </source>
</evidence>
<dbReference type="GO" id="GO:0003735">
    <property type="term" value="F:structural constituent of ribosome"/>
    <property type="evidence" value="ECO:0007669"/>
    <property type="project" value="InterPro"/>
</dbReference>
<evidence type="ECO:0000256" key="1">
    <source>
        <dbReference type="ARBA" id="ARBA00006194"/>
    </source>
</evidence>
<dbReference type="Gene3D" id="3.30.420.80">
    <property type="entry name" value="Ribosomal protein S11"/>
    <property type="match status" value="1"/>
</dbReference>
<dbReference type="GO" id="GO:0006412">
    <property type="term" value="P:translation"/>
    <property type="evidence" value="ECO:0007669"/>
    <property type="project" value="InterPro"/>
</dbReference>
<organism evidence="6 7">
    <name type="scientific">Tetrabaena socialis</name>
    <dbReference type="NCBI Taxonomy" id="47790"/>
    <lineage>
        <taxon>Eukaryota</taxon>
        <taxon>Viridiplantae</taxon>
        <taxon>Chlorophyta</taxon>
        <taxon>core chlorophytes</taxon>
        <taxon>Chlorophyceae</taxon>
        <taxon>CS clade</taxon>
        <taxon>Chlamydomonadales</taxon>
        <taxon>Tetrabaenaceae</taxon>
        <taxon>Tetrabaena</taxon>
    </lineage>
</organism>
<comment type="caution">
    <text evidence="6">The sequence shown here is derived from an EMBL/GenBank/DDBJ whole genome shotgun (WGS) entry which is preliminary data.</text>
</comment>
<keyword evidence="7" id="KW-1185">Reference proteome</keyword>
<dbReference type="OrthoDB" id="535480at2759"/>
<comment type="similarity">
    <text evidence="1">Belongs to the universal ribosomal protein uS11 family.</text>
</comment>
<proteinExistence type="inferred from homology"/>
<feature type="compositionally biased region" description="Low complexity" evidence="4">
    <location>
        <begin position="80"/>
        <end position="89"/>
    </location>
</feature>
<evidence type="ECO:0000256" key="5">
    <source>
        <dbReference type="SAM" id="SignalP"/>
    </source>
</evidence>
<feature type="compositionally biased region" description="Pro residues" evidence="4">
    <location>
        <begin position="50"/>
        <end position="61"/>
    </location>
</feature>
<gene>
    <name evidence="6" type="ORF">TSOC_004943</name>
</gene>
<feature type="signal peptide" evidence="5">
    <location>
        <begin position="1"/>
        <end position="16"/>
    </location>
</feature>
<feature type="region of interest" description="Disordered" evidence="4">
    <location>
        <begin position="47"/>
        <end position="67"/>
    </location>
</feature>
<dbReference type="SUPFAM" id="SSF53137">
    <property type="entry name" value="Translational machinery components"/>
    <property type="match status" value="1"/>
</dbReference>
<evidence type="ECO:0000313" key="7">
    <source>
        <dbReference type="Proteomes" id="UP000236333"/>
    </source>
</evidence>
<reference evidence="6 7" key="1">
    <citation type="journal article" date="2017" name="Mol. Biol. Evol.">
        <title>The 4-celled Tetrabaena socialis nuclear genome reveals the essential components for genetic control of cell number at the origin of multicellularity in the volvocine lineage.</title>
        <authorList>
            <person name="Featherston J."/>
            <person name="Arakaki Y."/>
            <person name="Hanschen E.R."/>
            <person name="Ferris P.J."/>
            <person name="Michod R.E."/>
            <person name="Olson B.J.S.C."/>
            <person name="Nozaki H."/>
            <person name="Durand P.M."/>
        </authorList>
    </citation>
    <scope>NUCLEOTIDE SEQUENCE [LARGE SCALE GENOMIC DNA]</scope>
    <source>
        <strain evidence="6 7">NIES-571</strain>
    </source>
</reference>
<dbReference type="AlphaFoldDB" id="A0A2J8A7I0"/>
<evidence type="ECO:0000256" key="2">
    <source>
        <dbReference type="ARBA" id="ARBA00022980"/>
    </source>
</evidence>
<dbReference type="GO" id="GO:1990904">
    <property type="term" value="C:ribonucleoprotein complex"/>
    <property type="evidence" value="ECO:0007669"/>
    <property type="project" value="UniProtKB-KW"/>
</dbReference>
<dbReference type="PANTHER" id="PTHR11759">
    <property type="entry name" value="40S RIBOSOMAL PROTEIN S14/30S RIBOSOMAL PROTEIN S11"/>
    <property type="match status" value="1"/>
</dbReference>
<keyword evidence="5" id="KW-0732">Signal</keyword>
<evidence type="ECO:0000313" key="6">
    <source>
        <dbReference type="EMBL" id="PNH08496.1"/>
    </source>
</evidence>
<dbReference type="NCBIfam" id="NF003698">
    <property type="entry name" value="PRK05309.1"/>
    <property type="match status" value="1"/>
</dbReference>
<keyword evidence="2 6" id="KW-0689">Ribosomal protein</keyword>
<dbReference type="HAMAP" id="MF_01310">
    <property type="entry name" value="Ribosomal_uS11"/>
    <property type="match status" value="1"/>
</dbReference>
<dbReference type="Proteomes" id="UP000236333">
    <property type="component" value="Unassembled WGS sequence"/>
</dbReference>
<protein>
    <submittedName>
        <fullName evidence="6">30S ribosomal protein S11</fullName>
    </submittedName>
</protein>
<sequence>MAQSIGLLHALRAAVCEGLAAAGSRQGACCWAAAASAQSLGRRWLSASPVPGPAAESPPSPSSSARALFRPDVRTPYSTAASAAASTASTGGGGDAASASGLEDGNGDASASGAEPAAFATSFRRVLSERRSQQLGSLEGIVHIQNTFNNIILTLTDREGFIKTYTSAGQVGFRGSRKSQPVAAERAAEELAKRALRLGYYAVQVRIKGPGNTKQYAVASLASAGLQITSLADVTPIPYNGCRPPKRRRV</sequence>
<feature type="chain" id="PRO_5014451233" evidence="5">
    <location>
        <begin position="17"/>
        <end position="250"/>
    </location>
</feature>
<dbReference type="InterPro" id="IPR001971">
    <property type="entry name" value="Ribosomal_uS11"/>
</dbReference>
<dbReference type="EMBL" id="PGGS01000127">
    <property type="protein sequence ID" value="PNH08496.1"/>
    <property type="molecule type" value="Genomic_DNA"/>
</dbReference>
<dbReference type="GO" id="GO:0005840">
    <property type="term" value="C:ribosome"/>
    <property type="evidence" value="ECO:0007669"/>
    <property type="project" value="UniProtKB-KW"/>
</dbReference>